<feature type="region of interest" description="Disordered" evidence="1">
    <location>
        <begin position="632"/>
        <end position="673"/>
    </location>
</feature>
<feature type="compositionally biased region" description="Polar residues" evidence="1">
    <location>
        <begin position="329"/>
        <end position="353"/>
    </location>
</feature>
<feature type="region of interest" description="Disordered" evidence="1">
    <location>
        <begin position="528"/>
        <end position="618"/>
    </location>
</feature>
<feature type="compositionally biased region" description="Polar residues" evidence="1">
    <location>
        <begin position="389"/>
        <end position="411"/>
    </location>
</feature>
<feature type="compositionally biased region" description="Basic and acidic residues" evidence="1">
    <location>
        <begin position="293"/>
        <end position="310"/>
    </location>
</feature>
<feature type="compositionally biased region" description="Basic residues" evidence="1">
    <location>
        <begin position="789"/>
        <end position="798"/>
    </location>
</feature>
<evidence type="ECO:0000313" key="2">
    <source>
        <dbReference type="EMBL" id="KAA0196672.1"/>
    </source>
</evidence>
<feature type="compositionally biased region" description="Polar residues" evidence="1">
    <location>
        <begin position="758"/>
        <end position="767"/>
    </location>
</feature>
<proteinExistence type="predicted"/>
<dbReference type="OrthoDB" id="6260907at2759"/>
<feature type="compositionally biased region" description="Basic and acidic residues" evidence="1">
    <location>
        <begin position="735"/>
        <end position="753"/>
    </location>
</feature>
<feature type="compositionally biased region" description="Polar residues" evidence="1">
    <location>
        <begin position="539"/>
        <end position="556"/>
    </location>
</feature>
<feature type="compositionally biased region" description="Polar residues" evidence="1">
    <location>
        <begin position="562"/>
        <end position="573"/>
    </location>
</feature>
<reference evidence="2" key="1">
    <citation type="submission" date="2019-05" db="EMBL/GenBank/DDBJ databases">
        <title>Annotation for the trematode Fasciolopsis buski.</title>
        <authorList>
            <person name="Choi Y.-J."/>
        </authorList>
    </citation>
    <scope>NUCLEOTIDE SEQUENCE</scope>
    <source>
        <strain evidence="2">HT</strain>
        <tissue evidence="2">Whole worm</tissue>
    </source>
</reference>
<evidence type="ECO:0000313" key="3">
    <source>
        <dbReference type="Proteomes" id="UP000728185"/>
    </source>
</evidence>
<feature type="compositionally biased region" description="Basic and acidic residues" evidence="1">
    <location>
        <begin position="355"/>
        <end position="388"/>
    </location>
</feature>
<organism evidence="2 3">
    <name type="scientific">Fasciolopsis buskii</name>
    <dbReference type="NCBI Taxonomy" id="27845"/>
    <lineage>
        <taxon>Eukaryota</taxon>
        <taxon>Metazoa</taxon>
        <taxon>Spiralia</taxon>
        <taxon>Lophotrochozoa</taxon>
        <taxon>Platyhelminthes</taxon>
        <taxon>Trematoda</taxon>
        <taxon>Digenea</taxon>
        <taxon>Plagiorchiida</taxon>
        <taxon>Echinostomata</taxon>
        <taxon>Echinostomatoidea</taxon>
        <taxon>Fasciolidae</taxon>
        <taxon>Fasciolopsis</taxon>
    </lineage>
</organism>
<name>A0A8E0S5E1_9TREM</name>
<feature type="region of interest" description="Disordered" evidence="1">
    <location>
        <begin position="690"/>
        <end position="986"/>
    </location>
</feature>
<gene>
    <name evidence="2" type="ORF">FBUS_00974</name>
</gene>
<dbReference type="AlphaFoldDB" id="A0A8E0S5E1"/>
<feature type="compositionally biased region" description="Low complexity" evidence="1">
    <location>
        <begin position="419"/>
        <end position="439"/>
    </location>
</feature>
<feature type="non-terminal residue" evidence="2">
    <location>
        <position position="1"/>
    </location>
</feature>
<feature type="compositionally biased region" description="Polar residues" evidence="1">
    <location>
        <begin position="637"/>
        <end position="657"/>
    </location>
</feature>
<sequence>LIPQIQRAYIQTLQTKFAGLETEFEALSTYVNRLESERTLLIAKGEQVINNFSRLGLVGRREIGKLKQRVLYLSKKFSAISPLLFHPPNNSANCRAHLPEPKFAVSSISTEPISLNPETQLSYSDLLSYLHSLQSPDKSSSKAQNSQVTNYPTPNENLNFKVIQPERQNEASSQQQQLFQQSSVDSHCRSPSASSSSSSSSGSESSGSSSSSCSSDSTGALGRSASRSPARLSIVESVSSRRKLDHQSVETRLPPNKATSSRASRETRPLVRDSNSSQQLTYAHRSPQITSHTLERKRFKPPESRSEHRLRPSNPLKQSRLYNKRDLNCLSNGHGSFRSESTSRARSPHQTGSRECPRPTEKYYHHAQYEHTAVRDRKRASERLDHAHQTCTTAPLPTSNITDLSSDNGSKNRGKENRSSIATSSSSSKRTTRPRTPLSDCGSTTGFGGGVQNSTTTVKEKKSVFISQSANHNDFKLHFKDALLWNVNFLVSDQSPGSRLDRRALASTDDGKNRQSKSTTLYTKRLRSRLEESRADTTVPDTVTNECHADNPQTATLMRPNQPDQSANESSNLVLDLDHSANPPNQEASSSPATLPDPVCEPILLSSQPSPALSEPVPILSTTPILNHSYVEESTKEPVNNSPIETTKSAQQSTSNSIEKRKRSAGASSNDNWSSFDEEVLFEANLSHCDSPHAPPADEFNSLPCDEGNKEEGEVGDELDEDDEEVDSKSGQVITDRRCPQRHQQSDRVDAVIRRSWSRSFNSGDTGRSNRRTRVYRSASSSSSERQTRNRRQAHGQNRRLDRSGWKNSGARQRIGTQPNVGSSERVGSRRSRSRSMSPLQHRSKTVAIRYNDPNPRSPSKMSRVHTGTSDHSPVIIRDRNRSPSHRDPDSTVLGRSCDSSRSESHHQTGRFSHGVNRTERSTYHAPLRSPLRNNNKARFNRDREFSNRHRRPLAPQMHSRTSLNLSRFRPRVHSGSSARPAPRRF</sequence>
<dbReference type="Proteomes" id="UP000728185">
    <property type="component" value="Unassembled WGS sequence"/>
</dbReference>
<feature type="compositionally biased region" description="Basic and acidic residues" evidence="1">
    <location>
        <begin position="877"/>
        <end position="890"/>
    </location>
</feature>
<feature type="compositionally biased region" description="Low complexity" evidence="1">
    <location>
        <begin position="172"/>
        <end position="183"/>
    </location>
</feature>
<dbReference type="EMBL" id="LUCM01002882">
    <property type="protein sequence ID" value="KAA0196672.1"/>
    <property type="molecule type" value="Genomic_DNA"/>
</dbReference>
<feature type="compositionally biased region" description="Polar residues" evidence="1">
    <location>
        <begin position="582"/>
        <end position="593"/>
    </location>
</feature>
<protein>
    <submittedName>
        <fullName evidence="2">Uncharacterized protein</fullName>
    </submittedName>
</protein>
<keyword evidence="3" id="KW-1185">Reference proteome</keyword>
<feature type="compositionally biased region" description="Polar residues" evidence="1">
    <location>
        <begin position="858"/>
        <end position="872"/>
    </location>
</feature>
<feature type="compositionally biased region" description="Acidic residues" evidence="1">
    <location>
        <begin position="714"/>
        <end position="726"/>
    </location>
</feature>
<feature type="compositionally biased region" description="Polar residues" evidence="1">
    <location>
        <begin position="136"/>
        <end position="158"/>
    </location>
</feature>
<feature type="region of interest" description="Disordered" evidence="1">
    <location>
        <begin position="135"/>
        <end position="455"/>
    </location>
</feature>
<evidence type="ECO:0000256" key="1">
    <source>
        <dbReference type="SAM" id="MobiDB-lite"/>
    </source>
</evidence>
<feature type="compositionally biased region" description="Low complexity" evidence="1">
    <location>
        <begin position="776"/>
        <end position="785"/>
    </location>
</feature>
<feature type="compositionally biased region" description="Low complexity" evidence="1">
    <location>
        <begin position="190"/>
        <end position="217"/>
    </location>
</feature>
<feature type="compositionally biased region" description="Polar residues" evidence="1">
    <location>
        <begin position="806"/>
        <end position="822"/>
    </location>
</feature>
<comment type="caution">
    <text evidence="2">The sequence shown here is derived from an EMBL/GenBank/DDBJ whole genome shotgun (WGS) entry which is preliminary data.</text>
</comment>
<feature type="compositionally biased region" description="Polar residues" evidence="1">
    <location>
        <begin position="273"/>
        <end position="292"/>
    </location>
</feature>
<accession>A0A8E0S5E1</accession>